<evidence type="ECO:0000256" key="4">
    <source>
        <dbReference type="PROSITE-ProRule" id="PRU00335"/>
    </source>
</evidence>
<dbReference type="Pfam" id="PF17754">
    <property type="entry name" value="TetR_C_14"/>
    <property type="match status" value="1"/>
</dbReference>
<keyword evidence="3" id="KW-0804">Transcription</keyword>
<evidence type="ECO:0000313" key="7">
    <source>
        <dbReference type="Proteomes" id="UP000460435"/>
    </source>
</evidence>
<feature type="DNA-binding region" description="H-T-H motif" evidence="4">
    <location>
        <begin position="49"/>
        <end position="68"/>
    </location>
</feature>
<dbReference type="InterPro" id="IPR009057">
    <property type="entry name" value="Homeodomain-like_sf"/>
</dbReference>
<reference evidence="6 7" key="1">
    <citation type="submission" date="2019-11" db="EMBL/GenBank/DDBJ databases">
        <authorList>
            <person name="Li X.-J."/>
            <person name="Feng X.-M."/>
        </authorList>
    </citation>
    <scope>NUCLEOTIDE SEQUENCE [LARGE SCALE GENOMIC DNA]</scope>
    <source>
        <strain evidence="6 7">XMNu-373</strain>
    </source>
</reference>
<dbReference type="PANTHER" id="PTHR30055:SF234">
    <property type="entry name" value="HTH-TYPE TRANSCRIPTIONAL REGULATOR BETI"/>
    <property type="match status" value="1"/>
</dbReference>
<dbReference type="Gene3D" id="1.10.10.60">
    <property type="entry name" value="Homeodomain-like"/>
    <property type="match status" value="1"/>
</dbReference>
<dbReference type="InterPro" id="IPR050109">
    <property type="entry name" value="HTH-type_TetR-like_transc_reg"/>
</dbReference>
<gene>
    <name evidence="6" type="ORF">F7O44_12970</name>
</gene>
<dbReference type="PROSITE" id="PS50977">
    <property type="entry name" value="HTH_TETR_2"/>
    <property type="match status" value="1"/>
</dbReference>
<comment type="caution">
    <text evidence="6">The sequence shown here is derived from an EMBL/GenBank/DDBJ whole genome shotgun (WGS) entry which is preliminary data.</text>
</comment>
<evidence type="ECO:0000256" key="3">
    <source>
        <dbReference type="ARBA" id="ARBA00023163"/>
    </source>
</evidence>
<keyword evidence="1" id="KW-0805">Transcription regulation</keyword>
<keyword evidence="2 4" id="KW-0238">DNA-binding</keyword>
<evidence type="ECO:0000313" key="6">
    <source>
        <dbReference type="EMBL" id="NDL57984.1"/>
    </source>
</evidence>
<dbReference type="PRINTS" id="PR00455">
    <property type="entry name" value="HTHTETR"/>
</dbReference>
<organism evidence="6 7">
    <name type="scientific">Phytoactinopolyspora mesophila</name>
    <dbReference type="NCBI Taxonomy" id="2650750"/>
    <lineage>
        <taxon>Bacteria</taxon>
        <taxon>Bacillati</taxon>
        <taxon>Actinomycetota</taxon>
        <taxon>Actinomycetes</taxon>
        <taxon>Jiangellales</taxon>
        <taxon>Jiangellaceae</taxon>
        <taxon>Phytoactinopolyspora</taxon>
    </lineage>
</organism>
<dbReference type="AlphaFoldDB" id="A0A7K3M3U6"/>
<evidence type="ECO:0000256" key="2">
    <source>
        <dbReference type="ARBA" id="ARBA00023125"/>
    </source>
</evidence>
<dbReference type="SUPFAM" id="SSF46689">
    <property type="entry name" value="Homeodomain-like"/>
    <property type="match status" value="1"/>
</dbReference>
<proteinExistence type="predicted"/>
<dbReference type="EMBL" id="WLZY01000004">
    <property type="protein sequence ID" value="NDL57984.1"/>
    <property type="molecule type" value="Genomic_DNA"/>
</dbReference>
<feature type="domain" description="HTH tetR-type" evidence="5">
    <location>
        <begin position="26"/>
        <end position="86"/>
    </location>
</feature>
<dbReference type="GO" id="GO:0000976">
    <property type="term" value="F:transcription cis-regulatory region binding"/>
    <property type="evidence" value="ECO:0007669"/>
    <property type="project" value="TreeGrafter"/>
</dbReference>
<dbReference type="Gene3D" id="1.10.357.10">
    <property type="entry name" value="Tetracycline Repressor, domain 2"/>
    <property type="match status" value="1"/>
</dbReference>
<evidence type="ECO:0000256" key="1">
    <source>
        <dbReference type="ARBA" id="ARBA00023015"/>
    </source>
</evidence>
<dbReference type="GO" id="GO:0003700">
    <property type="term" value="F:DNA-binding transcription factor activity"/>
    <property type="evidence" value="ECO:0007669"/>
    <property type="project" value="TreeGrafter"/>
</dbReference>
<keyword evidence="7" id="KW-1185">Reference proteome</keyword>
<dbReference type="InterPro" id="IPR041347">
    <property type="entry name" value="MftR_C"/>
</dbReference>
<evidence type="ECO:0000259" key="5">
    <source>
        <dbReference type="PROSITE" id="PS50977"/>
    </source>
</evidence>
<dbReference type="PANTHER" id="PTHR30055">
    <property type="entry name" value="HTH-TYPE TRANSCRIPTIONAL REGULATOR RUTR"/>
    <property type="match status" value="1"/>
</dbReference>
<dbReference type="InterPro" id="IPR001647">
    <property type="entry name" value="HTH_TetR"/>
</dbReference>
<dbReference type="Pfam" id="PF00440">
    <property type="entry name" value="TetR_N"/>
    <property type="match status" value="1"/>
</dbReference>
<protein>
    <submittedName>
        <fullName evidence="6">TetR family transcriptional regulator</fullName>
    </submittedName>
</protein>
<name>A0A7K3M3U6_9ACTN</name>
<dbReference type="Proteomes" id="UP000460435">
    <property type="component" value="Unassembled WGS sequence"/>
</dbReference>
<accession>A0A7K3M3U6</accession>
<sequence length="218" mass="25089">MSAPHGSAVLSLAMKHVPGRRERKKLEAMRHIQRTALDLFDAQGYQQVTIERIAAEADVSPSSVYRYFGTKEQLVLYDEYDPMLFEAFERELVDQDVMTALQNALSSSLRDLIREEQEVIRRRMRYTMEEPAVRAEMLRQTDEMEVALRDILARHTRWESADLEVQVVTAAVVAAFVRALSYWHDTGYRESLDEVIDRTFARLKNGLSLAADPEPDPN</sequence>